<dbReference type="Proteomes" id="UP000261905">
    <property type="component" value="Unassembled WGS sequence"/>
</dbReference>
<dbReference type="Gene3D" id="1.10.3720.10">
    <property type="entry name" value="MetI-like"/>
    <property type="match status" value="1"/>
</dbReference>
<keyword evidence="4 7" id="KW-0812">Transmembrane</keyword>
<proteinExistence type="inferred from homology"/>
<accession>A0A371PET7</accession>
<dbReference type="GO" id="GO:0055085">
    <property type="term" value="P:transmembrane transport"/>
    <property type="evidence" value="ECO:0007669"/>
    <property type="project" value="InterPro"/>
</dbReference>
<reference evidence="9 10" key="1">
    <citation type="submission" date="2018-08" db="EMBL/GenBank/DDBJ databases">
        <title>Paenibacillus sp. M4BSY-1, whole genome shotgun sequence.</title>
        <authorList>
            <person name="Tuo L."/>
        </authorList>
    </citation>
    <scope>NUCLEOTIDE SEQUENCE [LARGE SCALE GENOMIC DNA]</scope>
    <source>
        <strain evidence="9 10">M4BSY-1</strain>
    </source>
</reference>
<dbReference type="PANTHER" id="PTHR30151">
    <property type="entry name" value="ALKANE SULFONATE ABC TRANSPORTER-RELATED, MEMBRANE SUBUNIT"/>
    <property type="match status" value="1"/>
</dbReference>
<evidence type="ECO:0000256" key="1">
    <source>
        <dbReference type="ARBA" id="ARBA00004651"/>
    </source>
</evidence>
<dbReference type="RefSeq" id="WP_116047781.1">
    <property type="nucleotide sequence ID" value="NZ_QUBQ01000003.1"/>
</dbReference>
<keyword evidence="10" id="KW-1185">Reference proteome</keyword>
<evidence type="ECO:0000313" key="9">
    <source>
        <dbReference type="EMBL" id="REK74454.1"/>
    </source>
</evidence>
<evidence type="ECO:0000256" key="7">
    <source>
        <dbReference type="RuleBase" id="RU363032"/>
    </source>
</evidence>
<evidence type="ECO:0000256" key="6">
    <source>
        <dbReference type="ARBA" id="ARBA00023136"/>
    </source>
</evidence>
<dbReference type="OrthoDB" id="9804353at2"/>
<dbReference type="PROSITE" id="PS50928">
    <property type="entry name" value="ABC_TM1"/>
    <property type="match status" value="1"/>
</dbReference>
<dbReference type="AlphaFoldDB" id="A0A371PET7"/>
<dbReference type="InterPro" id="IPR000515">
    <property type="entry name" value="MetI-like"/>
</dbReference>
<feature type="transmembrane region" description="Helical" evidence="7">
    <location>
        <begin position="228"/>
        <end position="249"/>
    </location>
</feature>
<evidence type="ECO:0000313" key="10">
    <source>
        <dbReference type="Proteomes" id="UP000261905"/>
    </source>
</evidence>
<feature type="transmembrane region" description="Helical" evidence="7">
    <location>
        <begin position="74"/>
        <end position="93"/>
    </location>
</feature>
<evidence type="ECO:0000256" key="2">
    <source>
        <dbReference type="ARBA" id="ARBA00022448"/>
    </source>
</evidence>
<keyword evidence="2 7" id="KW-0813">Transport</keyword>
<keyword evidence="5 7" id="KW-1133">Transmembrane helix</keyword>
<comment type="similarity">
    <text evidence="7">Belongs to the binding-protein-dependent transport system permease family.</text>
</comment>
<protein>
    <submittedName>
        <fullName evidence="9">ABC transporter permease</fullName>
    </submittedName>
</protein>
<name>A0A371PET7_9BACL</name>
<feature type="transmembrane region" description="Helical" evidence="7">
    <location>
        <begin position="105"/>
        <end position="126"/>
    </location>
</feature>
<feature type="transmembrane region" description="Helical" evidence="7">
    <location>
        <begin position="132"/>
        <end position="151"/>
    </location>
</feature>
<dbReference type="GO" id="GO:0005886">
    <property type="term" value="C:plasma membrane"/>
    <property type="evidence" value="ECO:0007669"/>
    <property type="project" value="UniProtKB-SubCell"/>
</dbReference>
<evidence type="ECO:0000256" key="4">
    <source>
        <dbReference type="ARBA" id="ARBA00022692"/>
    </source>
</evidence>
<evidence type="ECO:0000256" key="5">
    <source>
        <dbReference type="ARBA" id="ARBA00022989"/>
    </source>
</evidence>
<dbReference type="Pfam" id="PF00528">
    <property type="entry name" value="BPD_transp_1"/>
    <property type="match status" value="1"/>
</dbReference>
<dbReference type="SUPFAM" id="SSF161098">
    <property type="entry name" value="MetI-like"/>
    <property type="match status" value="1"/>
</dbReference>
<keyword evidence="3" id="KW-1003">Cell membrane</keyword>
<feature type="transmembrane region" description="Helical" evidence="7">
    <location>
        <begin position="12"/>
        <end position="33"/>
    </location>
</feature>
<dbReference type="InterPro" id="IPR035906">
    <property type="entry name" value="MetI-like_sf"/>
</dbReference>
<evidence type="ECO:0000256" key="3">
    <source>
        <dbReference type="ARBA" id="ARBA00022475"/>
    </source>
</evidence>
<comment type="caution">
    <text evidence="9">The sequence shown here is derived from an EMBL/GenBank/DDBJ whole genome shotgun (WGS) entry which is preliminary data.</text>
</comment>
<dbReference type="EMBL" id="QUBQ01000003">
    <property type="protein sequence ID" value="REK74454.1"/>
    <property type="molecule type" value="Genomic_DNA"/>
</dbReference>
<feature type="transmembrane region" description="Helical" evidence="7">
    <location>
        <begin position="172"/>
        <end position="202"/>
    </location>
</feature>
<feature type="domain" description="ABC transmembrane type-1" evidence="8">
    <location>
        <begin position="66"/>
        <end position="250"/>
    </location>
</feature>
<organism evidence="9 10">
    <name type="scientific">Paenibacillus paeoniae</name>
    <dbReference type="NCBI Taxonomy" id="2292705"/>
    <lineage>
        <taxon>Bacteria</taxon>
        <taxon>Bacillati</taxon>
        <taxon>Bacillota</taxon>
        <taxon>Bacilli</taxon>
        <taxon>Bacillales</taxon>
        <taxon>Paenibacillaceae</taxon>
        <taxon>Paenibacillus</taxon>
    </lineage>
</organism>
<gene>
    <name evidence="9" type="ORF">DX130_18290</name>
</gene>
<comment type="subcellular location">
    <subcellularLocation>
        <location evidence="1 7">Cell membrane</location>
        <topology evidence="1 7">Multi-pass membrane protein</topology>
    </subcellularLocation>
</comment>
<sequence length="260" mass="28441">MSNYDSNKRYRWRIIIGQVVLLLACLGIIEYIVRAEIVGSLYLSKPTQVIEEIYKLFADGEIFHHLIVTLKEFAAGYLLSAFTGIATGLFLVLVPHAESFFRPFLSALLAIPKVTIIPLLMLWLGIGLSHKVAIVFLFCFFTIAFNTITGIKQTAEAHLKVARVFEASKLQTIVKVILPSAAPTIFVSLRVSAATGLVGALFGEMVASKDGLGNLLVQATSLYDTAKAFAIITVVTVVSVLIIAAIDLLEKRVVLKWKST</sequence>
<dbReference type="PANTHER" id="PTHR30151:SF20">
    <property type="entry name" value="ABC TRANSPORTER PERMEASE PROTEIN HI_0355-RELATED"/>
    <property type="match status" value="1"/>
</dbReference>
<dbReference type="CDD" id="cd06261">
    <property type="entry name" value="TM_PBP2"/>
    <property type="match status" value="1"/>
</dbReference>
<evidence type="ECO:0000259" key="8">
    <source>
        <dbReference type="PROSITE" id="PS50928"/>
    </source>
</evidence>
<keyword evidence="6 7" id="KW-0472">Membrane</keyword>